<dbReference type="PROSITE" id="PS01246">
    <property type="entry name" value="UPF0003"/>
    <property type="match status" value="1"/>
</dbReference>
<feature type="coiled-coil region" evidence="8">
    <location>
        <begin position="216"/>
        <end position="314"/>
    </location>
</feature>
<dbReference type="STRING" id="1121942.SAMN02745148_01718"/>
<feature type="transmembrane region" description="Helical" evidence="10">
    <location>
        <begin position="645"/>
        <end position="667"/>
    </location>
</feature>
<feature type="transmembrane region" description="Helical" evidence="10">
    <location>
        <begin position="712"/>
        <end position="733"/>
    </location>
</feature>
<keyword evidence="3" id="KW-1003">Cell membrane</keyword>
<dbReference type="InterPro" id="IPR011014">
    <property type="entry name" value="MscS_channel_TM-2"/>
</dbReference>
<comment type="similarity">
    <text evidence="2">Belongs to the MscS (TC 1.A.23) family.</text>
</comment>
<feature type="transmembrane region" description="Helical" evidence="10">
    <location>
        <begin position="901"/>
        <end position="929"/>
    </location>
</feature>
<feature type="domain" description="Mechanosensitive ion channel inner membrane" evidence="12">
    <location>
        <begin position="495"/>
        <end position="813"/>
    </location>
</feature>
<reference evidence="16 17" key="1">
    <citation type="submission" date="2016-11" db="EMBL/GenBank/DDBJ databases">
        <authorList>
            <person name="Jaros S."/>
            <person name="Januszkiewicz K."/>
            <person name="Wedrychowicz H."/>
        </authorList>
    </citation>
    <scope>NUCLEOTIDE SEQUENCE [LARGE SCALE GENOMIC DNA]</scope>
    <source>
        <strain evidence="16 17">DSM 19980</strain>
    </source>
</reference>
<feature type="transmembrane region" description="Helical" evidence="10">
    <location>
        <begin position="783"/>
        <end position="807"/>
    </location>
</feature>
<evidence type="ECO:0000256" key="5">
    <source>
        <dbReference type="ARBA" id="ARBA00022729"/>
    </source>
</evidence>
<evidence type="ECO:0000259" key="12">
    <source>
        <dbReference type="Pfam" id="PF12794"/>
    </source>
</evidence>
<name>A0A1M4YIE9_9GAMM</name>
<feature type="transmembrane region" description="Helical" evidence="10">
    <location>
        <begin position="868"/>
        <end position="889"/>
    </location>
</feature>
<feature type="domain" description="Mechanosensitive ion channel transmembrane helices 2/3" evidence="15">
    <location>
        <begin position="875"/>
        <end position="915"/>
    </location>
</feature>
<feature type="domain" description="Mechanosensitive ion channel MscS C-terminal" evidence="14">
    <location>
        <begin position="991"/>
        <end position="1073"/>
    </location>
</feature>
<dbReference type="InterPro" id="IPR006686">
    <property type="entry name" value="MscS_channel_CS"/>
</dbReference>
<feature type="region of interest" description="Disordered" evidence="9">
    <location>
        <begin position="75"/>
        <end position="113"/>
    </location>
</feature>
<sequence length="1103" mass="123703">MVTLQEKVWRLWLMGLLLLLLSIPMPVWAQEALPERAAIEQNLETLSAIEQPDTDQQEEIETLRATLDALEDLESTREERNELEQQIERAPEERQRLESESRDVAEEEVPSAESLEKIDLNELESRVAETLDRLQSLQDELAKTNSRLIAAQTLPERAQASISEALESIEEKRAALDDYSGVEDAPMAWLLRSELALAESRLALKRRELAANTQLFELAKQRRELLVRQIDKVEDRLSLLQTVLDQKRRDRLENTFNESNDEGALPAEGNPVVDQIRQRNRELNLEMLQVIDRANALEREAIKVRTQLDRVRQVQRTLKEQIEAVRGSQLLSRILREQRRSLPRVDTVKGLQERIADIRLKQFELSRQREGLRDIDQLAGEQVAEAGLEASPALIDSLVELYRSRRDLIDQLEREYGELLTTAIDLQLNQQQLLEISASLRLTIEEQLFWVANRRPLDLAWLRQLPESLAAQLSGDGWHQKLDDFWQSPRPGGLWALPLLLLALGLSLRRWRIKARLQVLHDQVGRLKRDTQMHTPWAILLNAMIAAPGPLSMAGVGIALTQGGQGVAIAWGEALLQLSLTWGVVALARRLLVSDGVAVRHFHWPAAYATRLRRLLWWLGWALVPVLLISSLAQGDGPSLAERPIFLLLILAGLVAMSLLLARLILAHTPYFGVKLFRLLLGLALAGATLVLGVLIVLGYEYTALQLVSRFIASLYIFGLWILVEASVVRGLAVAARRLAYRRAVARRRAQVQEGAEGGLEVVEEPPLDLDQVNQQSLRLSKLILFLGFSLVLYLLWADLLTVLAYLDNVGIWSITQGVGESLSETPITVADLLTALVTVVLMFVMARNLPGLLEVMVLSRLSLQHGSAYAISSLLSYTIVAAGVVAALGTLGVSWSKLQWLVAALGVGLGFGLQEIFANFISGLIILFERPIRIGDTITLGNLHGTVSRIRIRATTMTDFDRKEIIIPNKTFVTDQLVNWSLSDNVTRVILTYGVAHGSDLDTVHRLLGQAADENSRVLKDPEPQVLCTSYGPSAFNFELRIFVNDLLDRLFAADEINRRLDTLFRDHGIRIAFNQMDVWLHDADGRAKNVISQAEGKTLGE</sequence>
<evidence type="ECO:0000313" key="16">
    <source>
        <dbReference type="EMBL" id="SHF05236.1"/>
    </source>
</evidence>
<proteinExistence type="inferred from homology"/>
<keyword evidence="4 10" id="KW-0812">Transmembrane</keyword>
<feature type="domain" description="Mechanosensitive ion channel MscS porin" evidence="13">
    <location>
        <begin position="43"/>
        <end position="274"/>
    </location>
</feature>
<dbReference type="Gene3D" id="3.30.70.100">
    <property type="match status" value="1"/>
</dbReference>
<feature type="transmembrane region" description="Helical" evidence="10">
    <location>
        <begin position="492"/>
        <end position="508"/>
    </location>
</feature>
<evidence type="ECO:0000259" key="15">
    <source>
        <dbReference type="Pfam" id="PF21088"/>
    </source>
</evidence>
<evidence type="ECO:0000256" key="6">
    <source>
        <dbReference type="ARBA" id="ARBA00022989"/>
    </source>
</evidence>
<evidence type="ECO:0000256" key="8">
    <source>
        <dbReference type="SAM" id="Coils"/>
    </source>
</evidence>
<dbReference type="InterPro" id="IPR025692">
    <property type="entry name" value="MscS_IM_dom1"/>
</dbReference>
<keyword evidence="5" id="KW-0732">Signal</keyword>
<evidence type="ECO:0000256" key="9">
    <source>
        <dbReference type="SAM" id="MobiDB-lite"/>
    </source>
</evidence>
<dbReference type="InterPro" id="IPR052702">
    <property type="entry name" value="MscS-like_channel"/>
</dbReference>
<dbReference type="InterPro" id="IPR011066">
    <property type="entry name" value="MscS_channel_C_sf"/>
</dbReference>
<dbReference type="Pfam" id="PF12794">
    <property type="entry name" value="MscS_TM"/>
    <property type="match status" value="1"/>
</dbReference>
<feature type="compositionally biased region" description="Basic and acidic residues" evidence="9">
    <location>
        <begin position="75"/>
        <end position="104"/>
    </location>
</feature>
<dbReference type="GO" id="GO:0009992">
    <property type="term" value="P:intracellular water homeostasis"/>
    <property type="evidence" value="ECO:0007669"/>
    <property type="project" value="TreeGrafter"/>
</dbReference>
<dbReference type="Pfam" id="PF00924">
    <property type="entry name" value="MS_channel_2nd"/>
    <property type="match status" value="1"/>
</dbReference>
<organism evidence="16 17">
    <name type="scientific">Modicisalibacter ilicicola DSM 19980</name>
    <dbReference type="NCBI Taxonomy" id="1121942"/>
    <lineage>
        <taxon>Bacteria</taxon>
        <taxon>Pseudomonadati</taxon>
        <taxon>Pseudomonadota</taxon>
        <taxon>Gammaproteobacteria</taxon>
        <taxon>Oceanospirillales</taxon>
        <taxon>Halomonadaceae</taxon>
        <taxon>Modicisalibacter</taxon>
    </lineage>
</organism>
<evidence type="ECO:0000256" key="1">
    <source>
        <dbReference type="ARBA" id="ARBA00004651"/>
    </source>
</evidence>
<dbReference type="NCBIfam" id="NF008438">
    <property type="entry name" value="PRK11281.1"/>
    <property type="match status" value="1"/>
</dbReference>
<keyword evidence="7 10" id="KW-0472">Membrane</keyword>
<dbReference type="AlphaFoldDB" id="A0A1M4YIE9"/>
<feature type="transmembrane region" description="Helical" evidence="10">
    <location>
        <begin position="615"/>
        <end position="633"/>
    </location>
</feature>
<dbReference type="OrthoDB" id="9799209at2"/>
<dbReference type="FunFam" id="1.10.287.1260:FF:000002">
    <property type="entry name" value="Potassium efflux system KefA"/>
    <property type="match status" value="1"/>
</dbReference>
<evidence type="ECO:0000256" key="7">
    <source>
        <dbReference type="ARBA" id="ARBA00023136"/>
    </source>
</evidence>
<dbReference type="InterPro" id="IPR049278">
    <property type="entry name" value="MS_channel_C"/>
</dbReference>
<dbReference type="GO" id="GO:0005886">
    <property type="term" value="C:plasma membrane"/>
    <property type="evidence" value="ECO:0007669"/>
    <property type="project" value="UniProtKB-SubCell"/>
</dbReference>
<dbReference type="InterPro" id="IPR006685">
    <property type="entry name" value="MscS_channel_2nd"/>
</dbReference>
<protein>
    <submittedName>
        <fullName evidence="16">Potassium efflux system protein</fullName>
    </submittedName>
</protein>
<dbReference type="InterPro" id="IPR023408">
    <property type="entry name" value="MscS_beta-dom_sf"/>
</dbReference>
<dbReference type="FunFam" id="2.30.30.60:FF:000001">
    <property type="entry name" value="MscS Mechanosensitive ion channel"/>
    <property type="match status" value="1"/>
</dbReference>
<feature type="transmembrane region" description="Helical" evidence="10">
    <location>
        <begin position="679"/>
        <end position="700"/>
    </location>
</feature>
<dbReference type="SUPFAM" id="SSF82861">
    <property type="entry name" value="Mechanosensitive channel protein MscS (YggB), transmembrane region"/>
    <property type="match status" value="1"/>
</dbReference>
<keyword evidence="8" id="KW-0175">Coiled coil</keyword>
<evidence type="ECO:0000259" key="14">
    <source>
        <dbReference type="Pfam" id="PF21082"/>
    </source>
</evidence>
<feature type="transmembrane region" description="Helical" evidence="10">
    <location>
        <begin position="537"/>
        <end position="560"/>
    </location>
</feature>
<feature type="transmembrane region" description="Helical" evidence="10">
    <location>
        <begin position="566"/>
        <end position="588"/>
    </location>
</feature>
<dbReference type="SUPFAM" id="SSF82689">
    <property type="entry name" value="Mechanosensitive channel protein MscS (YggB), C-terminal domain"/>
    <property type="match status" value="1"/>
</dbReference>
<dbReference type="Pfam" id="PF12795">
    <property type="entry name" value="MscS_porin"/>
    <property type="match status" value="1"/>
</dbReference>
<dbReference type="RefSeq" id="WP_072821760.1">
    <property type="nucleotide sequence ID" value="NZ_FQUJ01000006.1"/>
</dbReference>
<comment type="subcellular location">
    <subcellularLocation>
        <location evidence="1">Cell membrane</location>
        <topology evidence="1">Multi-pass membrane protein</topology>
    </subcellularLocation>
</comment>
<feature type="coiled-coil region" evidence="8">
    <location>
        <begin position="395"/>
        <end position="429"/>
    </location>
</feature>
<accession>A0A1M4YIE9</accession>
<dbReference type="Gene3D" id="2.30.30.60">
    <property type="match status" value="1"/>
</dbReference>
<evidence type="ECO:0000256" key="4">
    <source>
        <dbReference type="ARBA" id="ARBA00022692"/>
    </source>
</evidence>
<evidence type="ECO:0000259" key="13">
    <source>
        <dbReference type="Pfam" id="PF12795"/>
    </source>
</evidence>
<gene>
    <name evidence="16" type="ORF">SAMN02745148_01718</name>
</gene>
<evidence type="ECO:0000256" key="3">
    <source>
        <dbReference type="ARBA" id="ARBA00022475"/>
    </source>
</evidence>
<dbReference type="SUPFAM" id="SSF50182">
    <property type="entry name" value="Sm-like ribonucleoproteins"/>
    <property type="match status" value="1"/>
</dbReference>
<dbReference type="Pfam" id="PF21082">
    <property type="entry name" value="MS_channel_3rd"/>
    <property type="match status" value="1"/>
</dbReference>
<keyword evidence="17" id="KW-1185">Reference proteome</keyword>
<keyword evidence="6 10" id="KW-1133">Transmembrane helix</keyword>
<dbReference type="GO" id="GO:0008381">
    <property type="term" value="F:mechanosensitive monoatomic ion channel activity"/>
    <property type="evidence" value="ECO:0007669"/>
    <property type="project" value="UniProtKB-ARBA"/>
</dbReference>
<dbReference type="Proteomes" id="UP000184346">
    <property type="component" value="Unassembled WGS sequence"/>
</dbReference>
<evidence type="ECO:0000256" key="2">
    <source>
        <dbReference type="ARBA" id="ARBA00008017"/>
    </source>
</evidence>
<evidence type="ECO:0000259" key="11">
    <source>
        <dbReference type="Pfam" id="PF00924"/>
    </source>
</evidence>
<dbReference type="Gene3D" id="1.10.287.1260">
    <property type="match status" value="1"/>
</dbReference>
<dbReference type="PANTHER" id="PTHR30347:SF1">
    <property type="entry name" value="MECHANOSENSITIVE CHANNEL MSCK"/>
    <property type="match status" value="1"/>
</dbReference>
<feature type="domain" description="Mechanosensitive ion channel MscS" evidence="11">
    <location>
        <begin position="917"/>
        <end position="982"/>
    </location>
</feature>
<dbReference type="InterPro" id="IPR024393">
    <property type="entry name" value="MscS_porin"/>
</dbReference>
<feature type="transmembrane region" description="Helical" evidence="10">
    <location>
        <begin position="827"/>
        <end position="847"/>
    </location>
</feature>
<evidence type="ECO:0000313" key="17">
    <source>
        <dbReference type="Proteomes" id="UP000184346"/>
    </source>
</evidence>
<evidence type="ECO:0000256" key="10">
    <source>
        <dbReference type="SAM" id="Phobius"/>
    </source>
</evidence>
<dbReference type="PANTHER" id="PTHR30347">
    <property type="entry name" value="POTASSIUM CHANNEL RELATED"/>
    <property type="match status" value="1"/>
</dbReference>
<dbReference type="InterPro" id="IPR049142">
    <property type="entry name" value="MS_channel_1st"/>
</dbReference>
<dbReference type="EMBL" id="FQUJ01000006">
    <property type="protein sequence ID" value="SHF05236.1"/>
    <property type="molecule type" value="Genomic_DNA"/>
</dbReference>
<dbReference type="Pfam" id="PF21088">
    <property type="entry name" value="MS_channel_1st"/>
    <property type="match status" value="1"/>
</dbReference>
<dbReference type="InterPro" id="IPR010920">
    <property type="entry name" value="LSM_dom_sf"/>
</dbReference>